<evidence type="ECO:0000313" key="3">
    <source>
        <dbReference type="Proteomes" id="UP000266975"/>
    </source>
</evidence>
<feature type="transmembrane region" description="Helical" evidence="1">
    <location>
        <begin position="28"/>
        <end position="48"/>
    </location>
</feature>
<sequence length="215" mass="23766">MKAFTFKVDEEFAKQNNEMIKDTRRLQWSAITLGLILLALSAAVFLWWGADQAWGLIGGIILLTFAVVSVIIAAVVPSKVGTAQDLYDTYPLAPAMIVEVNPRDFVIMALVNTNVDPQLPPGWGLALRTVTRVNGIDKPTRGTKIPAVAVQGRRSLSNQTQWDEISPMPIAWATPDASVVADARRAIPEDQWTRLDKSRELLRDVKATDYNLLVL</sequence>
<organism evidence="2 3">
    <name type="scientific">Corynebacterium alimapuense</name>
    <dbReference type="NCBI Taxonomy" id="1576874"/>
    <lineage>
        <taxon>Bacteria</taxon>
        <taxon>Bacillati</taxon>
        <taxon>Actinomycetota</taxon>
        <taxon>Actinomycetes</taxon>
        <taxon>Mycobacteriales</taxon>
        <taxon>Corynebacteriaceae</taxon>
        <taxon>Corynebacterium</taxon>
    </lineage>
</organism>
<dbReference type="RefSeq" id="WP_123048583.1">
    <property type="nucleotide sequence ID" value="NZ_PTJO01000005.1"/>
</dbReference>
<gene>
    <name evidence="2" type="ORF">C5L39_09240</name>
</gene>
<keyword evidence="3" id="KW-1185">Reference proteome</keyword>
<dbReference type="InterPro" id="IPR023124">
    <property type="entry name" value="DUF3239_dom_sf"/>
</dbReference>
<accession>A0A3M8K7W5</accession>
<reference evidence="2 3" key="1">
    <citation type="submission" date="2018-02" db="EMBL/GenBank/DDBJ databases">
        <title>Corynebacterium alimpuense sp. nov., a marine obligate actinomycete isolated from sediments of Valparaiso bay, Chile.</title>
        <authorList>
            <person name="Claverias F."/>
            <person name="Gonzales-Siles L."/>
            <person name="Salva-Serra F."/>
            <person name="Inganaes E."/>
            <person name="Molin K."/>
            <person name="Cumsille A."/>
            <person name="Undabarrena A."/>
            <person name="Couve E."/>
            <person name="Moore E.R.B."/>
            <person name="Gomila M."/>
            <person name="Camara B."/>
        </authorList>
    </citation>
    <scope>NUCLEOTIDE SEQUENCE [LARGE SCALE GENOMIC DNA]</scope>
    <source>
        <strain evidence="2 3">CCUG 69366</strain>
    </source>
</reference>
<evidence type="ECO:0000256" key="1">
    <source>
        <dbReference type="SAM" id="Phobius"/>
    </source>
</evidence>
<dbReference type="AlphaFoldDB" id="A0A3M8K7W5"/>
<name>A0A3M8K7W5_9CORY</name>
<evidence type="ECO:0000313" key="2">
    <source>
        <dbReference type="EMBL" id="RNE48652.1"/>
    </source>
</evidence>
<comment type="caution">
    <text evidence="2">The sequence shown here is derived from an EMBL/GenBank/DDBJ whole genome shotgun (WGS) entry which is preliminary data.</text>
</comment>
<feature type="transmembrane region" description="Helical" evidence="1">
    <location>
        <begin position="54"/>
        <end position="76"/>
    </location>
</feature>
<protein>
    <submittedName>
        <fullName evidence="2">DUF3239 domain-containing protein</fullName>
    </submittedName>
</protein>
<keyword evidence="1" id="KW-1133">Transmembrane helix</keyword>
<dbReference type="Pfam" id="PF11580">
    <property type="entry name" value="DUF3239"/>
    <property type="match status" value="1"/>
</dbReference>
<dbReference type="Proteomes" id="UP000266975">
    <property type="component" value="Unassembled WGS sequence"/>
</dbReference>
<proteinExistence type="predicted"/>
<dbReference type="InterPro" id="IPR021632">
    <property type="entry name" value="DUF3239"/>
</dbReference>
<dbReference type="OrthoDB" id="4548219at2"/>
<dbReference type="Gene3D" id="2.40.410.10">
    <property type="entry name" value="putative membrane protein from Corynebacterium diphtheriae superfamily"/>
    <property type="match status" value="1"/>
</dbReference>
<keyword evidence="1" id="KW-0812">Transmembrane</keyword>
<keyword evidence="1" id="KW-0472">Membrane</keyword>
<dbReference type="EMBL" id="PTJO01000005">
    <property type="protein sequence ID" value="RNE48652.1"/>
    <property type="molecule type" value="Genomic_DNA"/>
</dbReference>